<dbReference type="PROSITE" id="PS51257">
    <property type="entry name" value="PROKAR_LIPOPROTEIN"/>
    <property type="match status" value="1"/>
</dbReference>
<organism evidence="1">
    <name type="scientific">Siphoviridae sp. ctv0N24</name>
    <dbReference type="NCBI Taxonomy" id="2826509"/>
    <lineage>
        <taxon>Viruses</taxon>
        <taxon>Duplodnaviria</taxon>
        <taxon>Heunggongvirae</taxon>
        <taxon>Uroviricota</taxon>
        <taxon>Caudoviricetes</taxon>
    </lineage>
</organism>
<dbReference type="EMBL" id="BK015052">
    <property type="protein sequence ID" value="DAD89094.1"/>
    <property type="molecule type" value="Genomic_DNA"/>
</dbReference>
<name>A0A8S5N3A7_9CAUD</name>
<sequence length="88" mass="10100">MKKIFFTALLSMMLFGLTACQSTTKNFGGTTTIKLKPGVKLEEITWKDDDLWYLTRPMRDNESAETHTFNQSTDFGFEGQVIIIEKNK</sequence>
<evidence type="ECO:0000313" key="1">
    <source>
        <dbReference type="EMBL" id="DAD89094.1"/>
    </source>
</evidence>
<proteinExistence type="predicted"/>
<keyword evidence="1" id="KW-0449">Lipoprotein</keyword>
<reference evidence="1" key="1">
    <citation type="journal article" date="2021" name="Proc. Natl. Acad. Sci. U.S.A.">
        <title>A Catalog of Tens of Thousands of Viruses from Human Metagenomes Reveals Hidden Associations with Chronic Diseases.</title>
        <authorList>
            <person name="Tisza M.J."/>
            <person name="Buck C.B."/>
        </authorList>
    </citation>
    <scope>NUCLEOTIDE SEQUENCE</scope>
    <source>
        <strain evidence="1">Ctv0N24</strain>
    </source>
</reference>
<accession>A0A8S5N3A7</accession>
<protein>
    <submittedName>
        <fullName evidence="1">Lipoprotein</fullName>
    </submittedName>
</protein>